<dbReference type="Gene3D" id="3.40.50.1000">
    <property type="entry name" value="HAD superfamily/HAD-like"/>
    <property type="match status" value="1"/>
</dbReference>
<accession>A0ABQ1L8Q6</accession>
<organism evidence="7 8">
    <name type="scientific">Parapedobacter defluvii</name>
    <dbReference type="NCBI Taxonomy" id="2045106"/>
    <lineage>
        <taxon>Bacteria</taxon>
        <taxon>Pseudomonadati</taxon>
        <taxon>Bacteroidota</taxon>
        <taxon>Sphingobacteriia</taxon>
        <taxon>Sphingobacteriales</taxon>
        <taxon>Sphingobacteriaceae</taxon>
        <taxon>Parapedobacter</taxon>
    </lineage>
</organism>
<dbReference type="EMBL" id="BMIK01000002">
    <property type="protein sequence ID" value="GGC20077.1"/>
    <property type="molecule type" value="Genomic_DNA"/>
</dbReference>
<keyword evidence="4" id="KW-0479">Metal-binding</keyword>
<dbReference type="RefSeq" id="WP_188748093.1">
    <property type="nucleotide sequence ID" value="NZ_BMIK01000002.1"/>
</dbReference>
<dbReference type="InterPro" id="IPR050793">
    <property type="entry name" value="CMP-NeuNAc_synthase"/>
</dbReference>
<keyword evidence="8" id="KW-1185">Reference proteome</keyword>
<proteinExistence type="inferred from homology"/>
<dbReference type="SFLD" id="SFLDG01136">
    <property type="entry name" value="C1.6:_Phosphoserine_Phosphatas"/>
    <property type="match status" value="1"/>
</dbReference>
<evidence type="ECO:0000256" key="5">
    <source>
        <dbReference type="ARBA" id="ARBA00022801"/>
    </source>
</evidence>
<dbReference type="NCBIfam" id="TIGR01670">
    <property type="entry name" value="KdsC-phosphatas"/>
    <property type="match status" value="1"/>
</dbReference>
<reference evidence="8" key="1">
    <citation type="journal article" date="2019" name="Int. J. Syst. Evol. Microbiol.">
        <title>The Global Catalogue of Microorganisms (GCM) 10K type strain sequencing project: providing services to taxonomists for standard genome sequencing and annotation.</title>
        <authorList>
            <consortium name="The Broad Institute Genomics Platform"/>
            <consortium name="The Broad Institute Genome Sequencing Center for Infectious Disease"/>
            <person name="Wu L."/>
            <person name="Ma J."/>
        </authorList>
    </citation>
    <scope>NUCLEOTIDE SEQUENCE [LARGE SCALE GENOMIC DNA]</scope>
    <source>
        <strain evidence="8">CGMCC 1.15342</strain>
    </source>
</reference>
<evidence type="ECO:0000313" key="7">
    <source>
        <dbReference type="EMBL" id="GGC20077.1"/>
    </source>
</evidence>
<dbReference type="InterPro" id="IPR036412">
    <property type="entry name" value="HAD-like_sf"/>
</dbReference>
<comment type="cofactor">
    <cofactor evidence="1">
        <name>Mg(2+)</name>
        <dbReference type="ChEBI" id="CHEBI:18420"/>
    </cofactor>
</comment>
<comment type="similarity">
    <text evidence="2">Belongs to the KdsC family.</text>
</comment>
<dbReference type="InterPro" id="IPR023214">
    <property type="entry name" value="HAD_sf"/>
</dbReference>
<keyword evidence="6" id="KW-0460">Magnesium</keyword>
<protein>
    <submittedName>
        <fullName evidence="7">3-deoxy-D-manno-octulosonate 8-phosphate phosphatase</fullName>
    </submittedName>
</protein>
<name>A0ABQ1L8Q6_9SPHI</name>
<dbReference type="PANTHER" id="PTHR21485">
    <property type="entry name" value="HAD SUPERFAMILY MEMBERS CMAS AND KDSC"/>
    <property type="match status" value="1"/>
</dbReference>
<gene>
    <name evidence="7" type="ORF">GCM10011386_09960</name>
</gene>
<dbReference type="SUPFAM" id="SSF56784">
    <property type="entry name" value="HAD-like"/>
    <property type="match status" value="1"/>
</dbReference>
<dbReference type="SFLD" id="SFLDS00003">
    <property type="entry name" value="Haloacid_Dehalogenase"/>
    <property type="match status" value="1"/>
</dbReference>
<evidence type="ECO:0000256" key="4">
    <source>
        <dbReference type="ARBA" id="ARBA00022723"/>
    </source>
</evidence>
<comment type="caution">
    <text evidence="7">The sequence shown here is derived from an EMBL/GenBank/DDBJ whole genome shotgun (WGS) entry which is preliminary data.</text>
</comment>
<comment type="subunit">
    <text evidence="3">Homotetramer.</text>
</comment>
<keyword evidence="5" id="KW-0378">Hydrolase</keyword>
<evidence type="ECO:0000256" key="6">
    <source>
        <dbReference type="ARBA" id="ARBA00022842"/>
    </source>
</evidence>
<evidence type="ECO:0000313" key="8">
    <source>
        <dbReference type="Proteomes" id="UP000597338"/>
    </source>
</evidence>
<dbReference type="InterPro" id="IPR010023">
    <property type="entry name" value="KdsC_fam"/>
</dbReference>
<evidence type="ECO:0000256" key="2">
    <source>
        <dbReference type="ARBA" id="ARBA00005893"/>
    </source>
</evidence>
<dbReference type="PIRSF" id="PIRSF006118">
    <property type="entry name" value="KDO8-P_Ptase"/>
    <property type="match status" value="1"/>
</dbReference>
<evidence type="ECO:0000256" key="1">
    <source>
        <dbReference type="ARBA" id="ARBA00001946"/>
    </source>
</evidence>
<dbReference type="SFLD" id="SFLDG01138">
    <property type="entry name" value="C1.6.2:_Deoxy-d-mannose-octulo"/>
    <property type="match status" value="1"/>
</dbReference>
<sequence length="172" mass="18881">MLFDKFKQVKAFVFDVDGVLSDGNILVTEQGDQLRSFNIKDGYAMQLAIKRGYPMAVITGGRSAGVKKRMEGLGIADVFLSVSDKSAVLREWLSFRQLTYRDILYMGDDIPDLGNMKVAGFATCPADAVEEIKAISAYVSFCKGGQGAARDVIEKVMKLQGTWHEDPEVASI</sequence>
<dbReference type="PANTHER" id="PTHR21485:SF3">
    <property type="entry name" value="N-ACYLNEURAMINATE CYTIDYLYLTRANSFERASE"/>
    <property type="match status" value="1"/>
</dbReference>
<evidence type="ECO:0000256" key="3">
    <source>
        <dbReference type="ARBA" id="ARBA00011881"/>
    </source>
</evidence>
<dbReference type="Proteomes" id="UP000597338">
    <property type="component" value="Unassembled WGS sequence"/>
</dbReference>